<keyword evidence="3" id="KW-0964">Secreted</keyword>
<dbReference type="EMBL" id="CP000614">
    <property type="protein sequence ID" value="ABO53216.1"/>
    <property type="molecule type" value="Genomic_DNA"/>
</dbReference>
<dbReference type="InterPro" id="IPR046358">
    <property type="entry name" value="Flagellin_C"/>
</dbReference>
<evidence type="ECO:0000259" key="4">
    <source>
        <dbReference type="Pfam" id="PF00669"/>
    </source>
</evidence>
<dbReference type="Pfam" id="PF12613">
    <property type="entry name" value="FliC_D2"/>
    <property type="match status" value="1"/>
</dbReference>
<dbReference type="PRINTS" id="PR00207">
    <property type="entry name" value="FLAGELLIN"/>
</dbReference>
<dbReference type="Gene3D" id="1.20.1330.10">
    <property type="entry name" value="f41 fragment of flagellin, N-terminal domain"/>
    <property type="match status" value="2"/>
</dbReference>
<dbReference type="GO" id="GO:0005576">
    <property type="term" value="C:extracellular region"/>
    <property type="evidence" value="ECO:0007669"/>
    <property type="project" value="UniProtKB-SubCell"/>
</dbReference>
<keyword evidence="7" id="KW-0966">Cell projection</keyword>
<evidence type="ECO:0000256" key="2">
    <source>
        <dbReference type="ARBA" id="ARBA00023143"/>
    </source>
</evidence>
<sequence>MLGINSNINSLVAQQNLTGSQSALSQAITRLSSGKRINSAADDAAGLAIATGMQTQINGLNQGVSNANDGVSMVQTATSGLSQITSSLQRIRTLAVQASNGGLSADNRAALQQEVSQQIAEVNRIASQTQYNGKNILDGSAGSVSFQVGANVGQTVSLSLSQSVSAASIGTGVVSQGTVLGSMTGLNLTAQGQLNAGTGAAALTSINVLADGKGGFTFTDQNNQALSSAAVTNLFGGATINQGTGTPLTLTPQGALTGGASAAQTASIASIQTANAQLTPGGFKSTGTVLSTVALTTNAYADLSGENAAGTITSVQILADGSGGYSFKALNSGGADITSTVKGGSAGLASLFATSEGSGSTPGTLALTSAGNTAFAGDAAVTTGIATAVSANTYTAATYPPSTQKLGSVSINLDATGTAIPAGSGATVAFSSVNVYGDGAGGYTFKAVDTSGAESASGAVNTAAAALFSMGASTSGTNGKTLTGAGALTQNTNATAAAAGLSSVAANNTPSKVSDINISTTDGANLAIESIDNALATVNNLQANLGAAQNRFTAISTTQQAQSTDLSTAQSQIQDANFAQETANLSKAQVLQQAGISVLAQANSLPQQVLKLLG</sequence>
<evidence type="ECO:0000313" key="7">
    <source>
        <dbReference type="EMBL" id="ABO53216.1"/>
    </source>
</evidence>
<evidence type="ECO:0000313" key="8">
    <source>
        <dbReference type="Proteomes" id="UP000002287"/>
    </source>
</evidence>
<dbReference type="Proteomes" id="UP000002287">
    <property type="component" value="Chromosome 1"/>
</dbReference>
<dbReference type="Gene3D" id="6.10.10.10">
    <property type="entry name" value="Flagellar export chaperone, C-terminal domain"/>
    <property type="match status" value="1"/>
</dbReference>
<dbReference type="AlphaFoldDB" id="A4JAB3"/>
<dbReference type="Gene3D" id="2.30.220.10">
    <property type="entry name" value="f41 fragment of flagellin, C-terminal domain"/>
    <property type="match status" value="1"/>
</dbReference>
<dbReference type="InterPro" id="IPR022578">
    <property type="entry name" value="Flagellin_D2_dom"/>
</dbReference>
<proteinExistence type="inferred from homology"/>
<comment type="similarity">
    <text evidence="1 3">Belongs to the bacterial flagellin family.</text>
</comment>
<dbReference type="SUPFAM" id="SSF64518">
    <property type="entry name" value="Phase 1 flagellin"/>
    <property type="match status" value="2"/>
</dbReference>
<dbReference type="InterPro" id="IPR042187">
    <property type="entry name" value="Flagellin_C_sub2"/>
</dbReference>
<protein>
    <recommendedName>
        <fullName evidence="3">Flagellin</fullName>
    </recommendedName>
</protein>
<dbReference type="Pfam" id="PF00669">
    <property type="entry name" value="Flagellin_N"/>
    <property type="match status" value="1"/>
</dbReference>
<evidence type="ECO:0000259" key="5">
    <source>
        <dbReference type="Pfam" id="PF00700"/>
    </source>
</evidence>
<feature type="domain" description="Flagellin D2" evidence="6">
    <location>
        <begin position="172"/>
        <end position="275"/>
    </location>
</feature>
<feature type="domain" description="Flagellin N-terminal" evidence="4">
    <location>
        <begin position="4"/>
        <end position="140"/>
    </location>
</feature>
<dbReference type="HOGENOM" id="CLU_011142_7_1_4"/>
<dbReference type="Gene3D" id="6.10.280.190">
    <property type="match status" value="1"/>
</dbReference>
<reference evidence="8" key="1">
    <citation type="submission" date="2007-03" db="EMBL/GenBank/DDBJ databases">
        <title>Complete sequence of chromosome 1 of Burkholderia vietnamiensis G4.</title>
        <authorList>
            <consortium name="US DOE Joint Genome Institute"/>
            <person name="Copeland A."/>
            <person name="Lucas S."/>
            <person name="Lapidus A."/>
            <person name="Barry K."/>
            <person name="Detter J.C."/>
            <person name="Glavina del Rio T."/>
            <person name="Hammon N."/>
            <person name="Israni S."/>
            <person name="Dalin E."/>
            <person name="Tice H."/>
            <person name="Pitluck S."/>
            <person name="Chain P."/>
            <person name="Malfatti S."/>
            <person name="Shin M."/>
            <person name="Vergez L."/>
            <person name="Schmutz J."/>
            <person name="Larimer F."/>
            <person name="Land M."/>
            <person name="Hauser L."/>
            <person name="Kyrpides N."/>
            <person name="Tiedje J."/>
            <person name="Richardson P."/>
        </authorList>
    </citation>
    <scope>NUCLEOTIDE SEQUENCE [LARGE SCALE GENOMIC DNA]</scope>
    <source>
        <strain evidence="8">G4 / LMG 22486</strain>
    </source>
</reference>
<keyword evidence="2 3" id="KW-0975">Bacterial flagellum</keyword>
<comment type="subcellular location">
    <subcellularLocation>
        <location evidence="3">Secreted</location>
    </subcellularLocation>
    <subcellularLocation>
        <location evidence="3">Bacterial flagellum</location>
    </subcellularLocation>
</comment>
<dbReference type="GO" id="GO:0005198">
    <property type="term" value="F:structural molecule activity"/>
    <property type="evidence" value="ECO:0007669"/>
    <property type="project" value="UniProtKB-UniRule"/>
</dbReference>
<dbReference type="InterPro" id="IPR001029">
    <property type="entry name" value="Flagellin_N"/>
</dbReference>
<keyword evidence="7" id="KW-0969">Cilium</keyword>
<dbReference type="eggNOG" id="COG1344">
    <property type="taxonomic scope" value="Bacteria"/>
</dbReference>
<dbReference type="Pfam" id="PF00700">
    <property type="entry name" value="Flagellin_C"/>
    <property type="match status" value="1"/>
</dbReference>
<keyword evidence="7" id="KW-0282">Flagellum</keyword>
<dbReference type="PANTHER" id="PTHR42792">
    <property type="entry name" value="FLAGELLIN"/>
    <property type="match status" value="1"/>
</dbReference>
<evidence type="ECO:0000259" key="6">
    <source>
        <dbReference type="Pfam" id="PF12613"/>
    </source>
</evidence>
<gene>
    <name evidence="7" type="ordered locus">Bcep1808_0199</name>
</gene>
<dbReference type="Gene3D" id="2.170.280.10">
    <property type="entry name" value="f41 fragment of flagellin, middle domain"/>
    <property type="match status" value="1"/>
</dbReference>
<dbReference type="InterPro" id="IPR001492">
    <property type="entry name" value="Flagellin"/>
</dbReference>
<accession>A4JAB3</accession>
<dbReference type="PANTHER" id="PTHR42792:SF2">
    <property type="entry name" value="FLAGELLIN"/>
    <property type="match status" value="1"/>
</dbReference>
<dbReference type="GO" id="GO:0009288">
    <property type="term" value="C:bacterial-type flagellum"/>
    <property type="evidence" value="ECO:0007669"/>
    <property type="project" value="UniProtKB-SubCell"/>
</dbReference>
<evidence type="ECO:0000256" key="1">
    <source>
        <dbReference type="ARBA" id="ARBA00005709"/>
    </source>
</evidence>
<name>A4JAB3_BURVG</name>
<feature type="domain" description="Flagellin C-terminal" evidence="5">
    <location>
        <begin position="528"/>
        <end position="613"/>
    </location>
</feature>
<evidence type="ECO:0000256" key="3">
    <source>
        <dbReference type="RuleBase" id="RU362073"/>
    </source>
</evidence>
<organism evidence="7 8">
    <name type="scientific">Burkholderia vietnamiensis (strain G4 / LMG 22486)</name>
    <name type="common">Burkholderia cepacia (strain R1808)</name>
    <dbReference type="NCBI Taxonomy" id="269482"/>
    <lineage>
        <taxon>Bacteria</taxon>
        <taxon>Pseudomonadati</taxon>
        <taxon>Pseudomonadota</taxon>
        <taxon>Betaproteobacteria</taxon>
        <taxon>Burkholderiales</taxon>
        <taxon>Burkholderiaceae</taxon>
        <taxon>Burkholderia</taxon>
        <taxon>Burkholderia cepacia complex</taxon>
    </lineage>
</organism>
<comment type="function">
    <text evidence="3">Flagellin is the subunit protein which polymerizes to form the filaments of bacterial flagella.</text>
</comment>
<dbReference type="KEGG" id="bvi:Bcep1808_0199"/>